<gene>
    <name evidence="5" type="ORF">LVIROSA_LOCUS26275</name>
</gene>
<keyword evidence="3" id="KW-0460">Magnesium</keyword>
<evidence type="ECO:0000256" key="4">
    <source>
        <dbReference type="ARBA" id="ARBA00023239"/>
    </source>
</evidence>
<evidence type="ECO:0000256" key="1">
    <source>
        <dbReference type="ARBA" id="ARBA00001946"/>
    </source>
</evidence>
<dbReference type="PANTHER" id="PTHR31739:SF3">
    <property type="entry name" value="ENT-KAUR-16-ENE SYNTHASE, CHLOROPLASTIC"/>
    <property type="match status" value="1"/>
</dbReference>
<dbReference type="AlphaFoldDB" id="A0AAU9NQS3"/>
<dbReference type="InterPro" id="IPR050148">
    <property type="entry name" value="Terpene_synthase-like"/>
</dbReference>
<comment type="similarity">
    <text evidence="2">Belongs to the terpene synthase family.</text>
</comment>
<accession>A0AAU9NQS3</accession>
<reference evidence="5 6" key="1">
    <citation type="submission" date="2022-01" db="EMBL/GenBank/DDBJ databases">
        <authorList>
            <person name="Xiong W."/>
            <person name="Schranz E."/>
        </authorList>
    </citation>
    <scope>NUCLEOTIDE SEQUENCE [LARGE SCALE GENOMIC DNA]</scope>
</reference>
<evidence type="ECO:0000313" key="6">
    <source>
        <dbReference type="Proteomes" id="UP001157418"/>
    </source>
</evidence>
<comment type="caution">
    <text evidence="5">The sequence shown here is derived from an EMBL/GenBank/DDBJ whole genome shotgun (WGS) entry which is preliminary data.</text>
</comment>
<proteinExistence type="inferred from homology"/>
<organism evidence="5 6">
    <name type="scientific">Lactuca virosa</name>
    <dbReference type="NCBI Taxonomy" id="75947"/>
    <lineage>
        <taxon>Eukaryota</taxon>
        <taxon>Viridiplantae</taxon>
        <taxon>Streptophyta</taxon>
        <taxon>Embryophyta</taxon>
        <taxon>Tracheophyta</taxon>
        <taxon>Spermatophyta</taxon>
        <taxon>Magnoliopsida</taxon>
        <taxon>eudicotyledons</taxon>
        <taxon>Gunneridae</taxon>
        <taxon>Pentapetalae</taxon>
        <taxon>asterids</taxon>
        <taxon>campanulids</taxon>
        <taxon>Asterales</taxon>
        <taxon>Asteraceae</taxon>
        <taxon>Cichorioideae</taxon>
        <taxon>Cichorieae</taxon>
        <taxon>Lactucinae</taxon>
        <taxon>Lactuca</taxon>
    </lineage>
</organism>
<dbReference type="PANTHER" id="PTHR31739">
    <property type="entry name" value="ENT-COPALYL DIPHOSPHATE SYNTHASE, CHLOROPLASTIC"/>
    <property type="match status" value="1"/>
</dbReference>
<dbReference type="Gene3D" id="1.50.10.160">
    <property type="match status" value="1"/>
</dbReference>
<dbReference type="GO" id="GO:0009507">
    <property type="term" value="C:chloroplast"/>
    <property type="evidence" value="ECO:0007669"/>
    <property type="project" value="TreeGrafter"/>
</dbReference>
<evidence type="ECO:0000256" key="2">
    <source>
        <dbReference type="ARBA" id="ARBA00006333"/>
    </source>
</evidence>
<evidence type="ECO:0000313" key="5">
    <source>
        <dbReference type="EMBL" id="CAH1440118.1"/>
    </source>
</evidence>
<dbReference type="GO" id="GO:0010333">
    <property type="term" value="F:terpene synthase activity"/>
    <property type="evidence" value="ECO:0007669"/>
    <property type="project" value="InterPro"/>
</dbReference>
<name>A0AAU9NQS3_9ASTR</name>
<dbReference type="GO" id="GO:0009686">
    <property type="term" value="P:gibberellin biosynthetic process"/>
    <property type="evidence" value="ECO:0007669"/>
    <property type="project" value="TreeGrafter"/>
</dbReference>
<evidence type="ECO:0000256" key="3">
    <source>
        <dbReference type="ARBA" id="ARBA00022842"/>
    </source>
</evidence>
<protein>
    <submittedName>
        <fullName evidence="5">Uncharacterized protein</fullName>
    </submittedName>
</protein>
<sequence length="102" mass="11844">MWKFLFLHETTGVAMVPYPNSPKSPYFHDCLNWLLDNQLDDGKDQINKGLHYIESNFALVTKKNEASPSGFDIIFPDVIQMRGKHTWRISQNDLEICMTGPW</sequence>
<dbReference type="Proteomes" id="UP001157418">
    <property type="component" value="Unassembled WGS sequence"/>
</dbReference>
<comment type="cofactor">
    <cofactor evidence="1">
        <name>Mg(2+)</name>
        <dbReference type="ChEBI" id="CHEBI:18420"/>
    </cofactor>
</comment>
<dbReference type="EMBL" id="CAKMRJ010005412">
    <property type="protein sequence ID" value="CAH1440118.1"/>
    <property type="molecule type" value="Genomic_DNA"/>
</dbReference>
<dbReference type="GO" id="GO:0000287">
    <property type="term" value="F:magnesium ion binding"/>
    <property type="evidence" value="ECO:0007669"/>
    <property type="project" value="TreeGrafter"/>
</dbReference>
<keyword evidence="6" id="KW-1185">Reference proteome</keyword>
<keyword evidence="4" id="KW-0456">Lyase</keyword>